<sequence>MRTHLMPKRRKLFLQNENTYNTLKQEDPSIIGCVAPSLTNQESLPNSCCCCYRVPLCLPATLKPCARCDQFMCIVCTRTCEGGSLSSSSDTSVPTQYSLPLNKHTVTRKIRPMRKAATLRSTPSQAGRRRQRVEEENIEYPWQESTHYTILGCKRIVCRKCTIEDPVSQATTCQDCHNIANLSKDEGLPNESAMDEACE</sequence>
<name>A0AAW0GXU5_9APHY</name>
<keyword evidence="2" id="KW-1185">Reference proteome</keyword>
<organism evidence="1 2">
    <name type="scientific">Cerrena zonata</name>
    <dbReference type="NCBI Taxonomy" id="2478898"/>
    <lineage>
        <taxon>Eukaryota</taxon>
        <taxon>Fungi</taxon>
        <taxon>Dikarya</taxon>
        <taxon>Basidiomycota</taxon>
        <taxon>Agaricomycotina</taxon>
        <taxon>Agaricomycetes</taxon>
        <taxon>Polyporales</taxon>
        <taxon>Cerrenaceae</taxon>
        <taxon>Cerrena</taxon>
    </lineage>
</organism>
<evidence type="ECO:0000313" key="1">
    <source>
        <dbReference type="EMBL" id="KAK7696409.1"/>
    </source>
</evidence>
<evidence type="ECO:0000313" key="2">
    <source>
        <dbReference type="Proteomes" id="UP001385951"/>
    </source>
</evidence>
<reference evidence="1 2" key="1">
    <citation type="submission" date="2022-09" db="EMBL/GenBank/DDBJ databases">
        <authorList>
            <person name="Palmer J.M."/>
        </authorList>
    </citation>
    <scope>NUCLEOTIDE SEQUENCE [LARGE SCALE GENOMIC DNA]</scope>
    <source>
        <strain evidence="1 2">DSM 7382</strain>
    </source>
</reference>
<dbReference type="EMBL" id="JASBNA010000001">
    <property type="protein sequence ID" value="KAK7696409.1"/>
    <property type="molecule type" value="Genomic_DNA"/>
</dbReference>
<protein>
    <submittedName>
        <fullName evidence="1">Uncharacterized protein</fullName>
    </submittedName>
</protein>
<proteinExistence type="predicted"/>
<accession>A0AAW0GXU5</accession>
<dbReference type="Proteomes" id="UP001385951">
    <property type="component" value="Unassembled WGS sequence"/>
</dbReference>
<gene>
    <name evidence="1" type="ORF">QCA50_001066</name>
</gene>
<comment type="caution">
    <text evidence="1">The sequence shown here is derived from an EMBL/GenBank/DDBJ whole genome shotgun (WGS) entry which is preliminary data.</text>
</comment>
<dbReference type="AlphaFoldDB" id="A0AAW0GXU5"/>